<proteinExistence type="inferred from homology"/>
<reference evidence="10" key="2">
    <citation type="submission" date="2022-06" db="UniProtKB">
        <authorList>
            <consortium name="EnsemblMetazoa"/>
        </authorList>
    </citation>
    <scope>IDENTIFICATION</scope>
    <source>
        <strain evidence="10">DF5081</strain>
    </source>
</reference>
<sequence>MDPSPAAIIQMCVKRFDKVLDPMNCVKAYAAIENLEMRGVHKCTDQYRLPEYRHIMNFTSGCDLVELTYLKYAVPPLMALCFMGNLLNVLIYGLPYFEGSSSVHFLRAKAIANMVFMFSRIFEVMHASSIYTSSWLEPLFWKSRPYMMTISNVSGTMSTWLTLMVTMETVMCIMTPFIFRKYCTKRMTWIVLVLSFFAASLLHVAIVIVTDVQEIIQVKEYSHNFKMEGSVCWFIQSVFRVRNNPNYEIYRRFYATTTMAVSIVIPTIAMLVCTLLIIKKFTLKNLGATFSQRRKCVIRMTVATTATHLFFEGPATLTHSASAIQGDNYSFLMCILNHGNNLASLVNATIPFFVFLFCNQQFRHMTVMYIKKETIVDGYLGIPYAKPPVGELRFKKPVAADKWAEPRDCYKYGPASIQTGGFSEHGPPKEFPPDEAACLTLNVFAPRAPSAEFENKRPVMVFVHGGCFEFASSSDFCHYSLSGTLPLKDVVVVTLNYRLGVLGFLTTGDDVCHGNLGLWDQTLALSWVQEHIESFGGDPSCVTLFGQSAGGASVDLLSLSPHSRDLFKRFIPISGSAHCGFALRTPENQAKVFREFVEHHGFKGDDSNELFQWYKNQSAETLSDVKGFNKTVSGSLTFTPNLDGDFFPKPLDELRREAIKKQMMTGVDEYEGLIMAMSNPALSPADTGLHIILKSLYGPDVVTEPEEIQKKCYEFYTNGVDKSDEEAMKKKLIEAVGDLYFNVGVYLSAKNALKHGNEVFFYTFEYANPEGFGMFGGMLPFKAATHCTELRYLLGEGVYSKFDPSDEDLKLLDKTTTLFANFAKYGNPNGKSSAGWEKYSAERPERHFRISQPDCEMRDVYHEGRIQFVETIDTESAKYQEVIYGNK</sequence>
<keyword evidence="5" id="KW-0378">Hydrolase</keyword>
<feature type="transmembrane region" description="Helical" evidence="8">
    <location>
        <begin position="253"/>
        <end position="278"/>
    </location>
</feature>
<keyword evidence="4 8" id="KW-0812">Transmembrane</keyword>
<protein>
    <submittedName>
        <fullName evidence="10">G_PROTEIN_RECEP_F1_2 domain-containing protein</fullName>
    </submittedName>
</protein>
<evidence type="ECO:0000256" key="6">
    <source>
        <dbReference type="ARBA" id="ARBA00022989"/>
    </source>
</evidence>
<keyword evidence="11" id="KW-1185">Reference proteome</keyword>
<feature type="transmembrane region" description="Helical" evidence="8">
    <location>
        <begin position="156"/>
        <end position="177"/>
    </location>
</feature>
<accession>A0A8R1DZF5</accession>
<feature type="transmembrane region" description="Helical" evidence="8">
    <location>
        <begin position="189"/>
        <end position="209"/>
    </location>
</feature>
<comment type="subcellular location">
    <subcellularLocation>
        <location evidence="1">Membrane</location>
    </subcellularLocation>
</comment>
<evidence type="ECO:0000256" key="2">
    <source>
        <dbReference type="ARBA" id="ARBA00005964"/>
    </source>
</evidence>
<feature type="transmembrane region" description="Helical" evidence="8">
    <location>
        <begin position="73"/>
        <end position="94"/>
    </location>
</feature>
<name>A0A8R1DZF5_CAEJA</name>
<feature type="domain" description="G-protein coupled receptors family 1 profile" evidence="9">
    <location>
        <begin position="84"/>
        <end position="355"/>
    </location>
</feature>
<evidence type="ECO:0000313" key="10">
    <source>
        <dbReference type="EnsemblMetazoa" id="CJA14623b.1"/>
    </source>
</evidence>
<dbReference type="CDD" id="cd14978">
    <property type="entry name" value="7tmA_FMRFamide_R-like"/>
    <property type="match status" value="1"/>
</dbReference>
<dbReference type="PANTHER" id="PTHR45029:SF3">
    <property type="entry name" value="ESTERASE CM06B1"/>
    <property type="match status" value="1"/>
</dbReference>
<dbReference type="GO" id="GO:0052689">
    <property type="term" value="F:carboxylic ester hydrolase activity"/>
    <property type="evidence" value="ECO:0007669"/>
    <property type="project" value="UniProtKB-KW"/>
</dbReference>
<dbReference type="InterPro" id="IPR017452">
    <property type="entry name" value="GPCR_Rhodpsn_7TM"/>
</dbReference>
<keyword evidence="6 8" id="KW-1133">Transmembrane helix</keyword>
<dbReference type="Gene3D" id="1.20.1070.10">
    <property type="entry name" value="Rhodopsin 7-helix transmembrane proteins"/>
    <property type="match status" value="1"/>
</dbReference>
<evidence type="ECO:0000256" key="5">
    <source>
        <dbReference type="ARBA" id="ARBA00022801"/>
    </source>
</evidence>
<dbReference type="InterPro" id="IPR043187">
    <property type="entry name" value="CM06B1-like"/>
</dbReference>
<evidence type="ECO:0000259" key="9">
    <source>
        <dbReference type="PROSITE" id="PS50262"/>
    </source>
</evidence>
<feature type="transmembrane region" description="Helical" evidence="8">
    <location>
        <begin position="115"/>
        <end position="136"/>
    </location>
</feature>
<dbReference type="Proteomes" id="UP000005237">
    <property type="component" value="Unassembled WGS sequence"/>
</dbReference>
<dbReference type="PANTHER" id="PTHR45029">
    <property type="entry name" value="CARBOXYLIC ESTER HYDROLASE-RELATED"/>
    <property type="match status" value="1"/>
</dbReference>
<evidence type="ECO:0000256" key="4">
    <source>
        <dbReference type="ARBA" id="ARBA00022692"/>
    </source>
</evidence>
<dbReference type="SUPFAM" id="SSF53474">
    <property type="entry name" value="alpha/beta-Hydrolases"/>
    <property type="match status" value="1"/>
</dbReference>
<dbReference type="AlphaFoldDB" id="A0A8R1DZF5"/>
<keyword evidence="7 8" id="KW-0472">Membrane</keyword>
<dbReference type="Pfam" id="PF00135">
    <property type="entry name" value="COesterase"/>
    <property type="match status" value="1"/>
</dbReference>
<dbReference type="PROSITE" id="PS00122">
    <property type="entry name" value="CARBOXYLESTERASE_B_1"/>
    <property type="match status" value="1"/>
</dbReference>
<dbReference type="Gene3D" id="3.40.50.1820">
    <property type="entry name" value="alpha/beta hydrolase"/>
    <property type="match status" value="1"/>
</dbReference>
<evidence type="ECO:0000313" key="11">
    <source>
        <dbReference type="Proteomes" id="UP000005237"/>
    </source>
</evidence>
<dbReference type="GO" id="GO:0016020">
    <property type="term" value="C:membrane"/>
    <property type="evidence" value="ECO:0007669"/>
    <property type="project" value="UniProtKB-SubCell"/>
</dbReference>
<dbReference type="PROSITE" id="PS50262">
    <property type="entry name" value="G_PROTEIN_RECEP_F1_2"/>
    <property type="match status" value="1"/>
</dbReference>
<keyword evidence="3" id="KW-0719">Serine esterase</keyword>
<evidence type="ECO:0000256" key="3">
    <source>
        <dbReference type="ARBA" id="ARBA00022487"/>
    </source>
</evidence>
<dbReference type="CDD" id="cd00312">
    <property type="entry name" value="Esterase_lipase"/>
    <property type="match status" value="1"/>
</dbReference>
<reference evidence="11" key="1">
    <citation type="submission" date="2010-08" db="EMBL/GenBank/DDBJ databases">
        <authorList>
            <consortium name="Caenorhabditis japonica Sequencing Consortium"/>
            <person name="Wilson R.K."/>
        </authorList>
    </citation>
    <scope>NUCLEOTIDE SEQUENCE [LARGE SCALE GENOMIC DNA]</scope>
    <source>
        <strain evidence="11">DF5081</strain>
    </source>
</reference>
<dbReference type="EnsemblMetazoa" id="CJA14623b.1">
    <property type="protein sequence ID" value="CJA14623b.1"/>
    <property type="gene ID" value="WBGene00133827"/>
</dbReference>
<comment type="similarity">
    <text evidence="2">Belongs to the type-B carboxylesterase/lipase family.</text>
</comment>
<evidence type="ECO:0000256" key="1">
    <source>
        <dbReference type="ARBA" id="ARBA00004370"/>
    </source>
</evidence>
<dbReference type="InterPro" id="IPR002018">
    <property type="entry name" value="CarbesteraseB"/>
</dbReference>
<dbReference type="InterPro" id="IPR029058">
    <property type="entry name" value="AB_hydrolase_fold"/>
</dbReference>
<dbReference type="InterPro" id="IPR019826">
    <property type="entry name" value="Carboxylesterase_B_AS"/>
</dbReference>
<organism evidence="10 11">
    <name type="scientific">Caenorhabditis japonica</name>
    <dbReference type="NCBI Taxonomy" id="281687"/>
    <lineage>
        <taxon>Eukaryota</taxon>
        <taxon>Metazoa</taxon>
        <taxon>Ecdysozoa</taxon>
        <taxon>Nematoda</taxon>
        <taxon>Chromadorea</taxon>
        <taxon>Rhabditida</taxon>
        <taxon>Rhabditina</taxon>
        <taxon>Rhabditomorpha</taxon>
        <taxon>Rhabditoidea</taxon>
        <taxon>Rhabditidae</taxon>
        <taxon>Peloderinae</taxon>
        <taxon>Caenorhabditis</taxon>
    </lineage>
</organism>
<evidence type="ECO:0000256" key="7">
    <source>
        <dbReference type="ARBA" id="ARBA00023136"/>
    </source>
</evidence>
<dbReference type="SUPFAM" id="SSF81321">
    <property type="entry name" value="Family A G protein-coupled receptor-like"/>
    <property type="match status" value="1"/>
</dbReference>
<evidence type="ECO:0000256" key="8">
    <source>
        <dbReference type="SAM" id="Phobius"/>
    </source>
</evidence>